<dbReference type="PRINTS" id="PR00081">
    <property type="entry name" value="GDHRDH"/>
</dbReference>
<dbReference type="Gene3D" id="3.40.50.720">
    <property type="entry name" value="NAD(P)-binding Rossmann-like Domain"/>
    <property type="match status" value="1"/>
</dbReference>
<evidence type="ECO:0000313" key="3">
    <source>
        <dbReference type="Proteomes" id="UP000660729"/>
    </source>
</evidence>
<dbReference type="GO" id="GO:0016616">
    <property type="term" value="F:oxidoreductase activity, acting on the CH-OH group of donors, NAD or NADP as acceptor"/>
    <property type="evidence" value="ECO:0007669"/>
    <property type="project" value="TreeGrafter"/>
</dbReference>
<protein>
    <submittedName>
        <fullName evidence="2">Putative oxidoreductase</fullName>
    </submittedName>
</protein>
<feature type="region of interest" description="Disordered" evidence="1">
    <location>
        <begin position="229"/>
        <end position="254"/>
    </location>
</feature>
<keyword evidence="3" id="KW-1185">Reference proteome</keyword>
<sequence>MPSVLVVGATRGLGYELVKQYANSGHKMTGTARSGPPKDADPAIQWIDGVDVAEESAGKKIVDGLKGQKQDIVIISAGYFGKESFDEPNYEAEVTMYKISAIGPVFITHALHKAGLIQKGTKLILVSSEAGSITLRHESEGGGMYGHHASKAALNMVGKLLSFDLKDDGIAVGLVHPAFMRTEMTAGVGFDKFWDAGGAVTPDESAKSLKDWIETFDFSKTGEYWAPRGPGDIGTAEPVLGPKDKLPTPLQLPW</sequence>
<dbReference type="InterPro" id="IPR036291">
    <property type="entry name" value="NAD(P)-bd_dom_sf"/>
</dbReference>
<dbReference type="Proteomes" id="UP000660729">
    <property type="component" value="Unassembled WGS sequence"/>
</dbReference>
<accession>A0A8H6RJY6</accession>
<name>A0A8H6RJY6_9PEZI</name>
<reference evidence="2" key="1">
    <citation type="submission" date="2020-04" db="EMBL/GenBank/DDBJ databases">
        <title>Draft genome resource of the tomato pathogen Pseudocercospora fuligena.</title>
        <authorList>
            <person name="Zaccaron A."/>
        </authorList>
    </citation>
    <scope>NUCLEOTIDE SEQUENCE</scope>
    <source>
        <strain evidence="2">PF001</strain>
    </source>
</reference>
<dbReference type="PANTHER" id="PTHR45458">
    <property type="entry name" value="SHORT-CHAIN DEHYDROGENASE/REDUCTASE SDR"/>
    <property type="match status" value="1"/>
</dbReference>
<comment type="caution">
    <text evidence="2">The sequence shown here is derived from an EMBL/GenBank/DDBJ whole genome shotgun (WGS) entry which is preliminary data.</text>
</comment>
<evidence type="ECO:0000256" key="1">
    <source>
        <dbReference type="SAM" id="MobiDB-lite"/>
    </source>
</evidence>
<proteinExistence type="predicted"/>
<dbReference type="PANTHER" id="PTHR45458:SF2">
    <property type="entry name" value="OXIDOREDUCTASE, SHORT CHAIN DEHYDROGENASE_REDUCTASE FAMILY SUPERFAMILY (AFU_ORTHOLOGUE AFUA_3G13450)"/>
    <property type="match status" value="1"/>
</dbReference>
<dbReference type="InterPro" id="IPR002347">
    <property type="entry name" value="SDR_fam"/>
</dbReference>
<dbReference type="SUPFAM" id="SSF51735">
    <property type="entry name" value="NAD(P)-binding Rossmann-fold domains"/>
    <property type="match status" value="1"/>
</dbReference>
<dbReference type="EMBL" id="JABCIY010000091">
    <property type="protein sequence ID" value="KAF7193215.1"/>
    <property type="molecule type" value="Genomic_DNA"/>
</dbReference>
<dbReference type="InterPro" id="IPR052184">
    <property type="entry name" value="SDR_enzymes"/>
</dbReference>
<evidence type="ECO:0000313" key="2">
    <source>
        <dbReference type="EMBL" id="KAF7193215.1"/>
    </source>
</evidence>
<organism evidence="2 3">
    <name type="scientific">Pseudocercospora fuligena</name>
    <dbReference type="NCBI Taxonomy" id="685502"/>
    <lineage>
        <taxon>Eukaryota</taxon>
        <taxon>Fungi</taxon>
        <taxon>Dikarya</taxon>
        <taxon>Ascomycota</taxon>
        <taxon>Pezizomycotina</taxon>
        <taxon>Dothideomycetes</taxon>
        <taxon>Dothideomycetidae</taxon>
        <taxon>Mycosphaerellales</taxon>
        <taxon>Mycosphaerellaceae</taxon>
        <taxon>Pseudocercospora</taxon>
    </lineage>
</organism>
<dbReference type="OrthoDB" id="5296at2759"/>
<gene>
    <name evidence="2" type="ORF">HII31_05441</name>
</gene>
<dbReference type="AlphaFoldDB" id="A0A8H6RJY6"/>
<dbReference type="Pfam" id="PF00106">
    <property type="entry name" value="adh_short"/>
    <property type="match status" value="1"/>
</dbReference>